<dbReference type="Proteomes" id="UP000694005">
    <property type="component" value="Chromosome A05"/>
</dbReference>
<accession>A0A8D9GCK0</accession>
<organism evidence="1 2">
    <name type="scientific">Brassica campestris</name>
    <name type="common">Field mustard</name>
    <dbReference type="NCBI Taxonomy" id="3711"/>
    <lineage>
        <taxon>Eukaryota</taxon>
        <taxon>Viridiplantae</taxon>
        <taxon>Streptophyta</taxon>
        <taxon>Embryophyta</taxon>
        <taxon>Tracheophyta</taxon>
        <taxon>Spermatophyta</taxon>
        <taxon>Magnoliopsida</taxon>
        <taxon>eudicotyledons</taxon>
        <taxon>Gunneridae</taxon>
        <taxon>Pentapetalae</taxon>
        <taxon>rosids</taxon>
        <taxon>malvids</taxon>
        <taxon>Brassicales</taxon>
        <taxon>Brassicaceae</taxon>
        <taxon>Brassiceae</taxon>
        <taxon>Brassica</taxon>
    </lineage>
</organism>
<evidence type="ECO:0000313" key="1">
    <source>
        <dbReference type="EMBL" id="CAG7876151.1"/>
    </source>
</evidence>
<dbReference type="AlphaFoldDB" id="A0A8D9GCK0"/>
<name>A0A8D9GCK0_BRACM</name>
<dbReference type="Gramene" id="A05p26720.2_BraZ1">
    <property type="protein sequence ID" value="A05p26720.2_BraZ1.CDS.1"/>
    <property type="gene ID" value="A05g26720.2_BraZ1"/>
</dbReference>
<proteinExistence type="predicted"/>
<dbReference type="EMBL" id="LS974621">
    <property type="protein sequence ID" value="CAG7876151.1"/>
    <property type="molecule type" value="Genomic_DNA"/>
</dbReference>
<gene>
    <name evidence="1" type="ORF">BRAPAZ1V2_A05P26720.2</name>
</gene>
<sequence>MLYYIIIVSNSFLMTRLLSISKLCSSIHHIGVYLLIICSFDLCEYVV</sequence>
<evidence type="ECO:0000313" key="2">
    <source>
        <dbReference type="Proteomes" id="UP000694005"/>
    </source>
</evidence>
<reference evidence="1 2" key="1">
    <citation type="submission" date="2021-07" db="EMBL/GenBank/DDBJ databases">
        <authorList>
            <consortium name="Genoscope - CEA"/>
            <person name="William W."/>
        </authorList>
    </citation>
    <scope>NUCLEOTIDE SEQUENCE [LARGE SCALE GENOMIC DNA]</scope>
</reference>
<protein>
    <submittedName>
        <fullName evidence="1">Uncharacterized protein</fullName>
    </submittedName>
</protein>